<dbReference type="SUPFAM" id="SSF52540">
    <property type="entry name" value="P-loop containing nucleoside triphosphate hydrolases"/>
    <property type="match status" value="1"/>
</dbReference>
<dbReference type="RefSeq" id="WP_234860871.1">
    <property type="nucleotide sequence ID" value="NZ_JAKEVZ010000004.1"/>
</dbReference>
<feature type="domain" description="ABC transporter" evidence="4">
    <location>
        <begin position="2"/>
        <end position="227"/>
    </location>
</feature>
<dbReference type="InterPro" id="IPR027417">
    <property type="entry name" value="P-loop_NTPase"/>
</dbReference>
<keyword evidence="6" id="KW-1185">Reference proteome</keyword>
<comment type="caution">
    <text evidence="5">The sequence shown here is derived from an EMBL/GenBank/DDBJ whole genome shotgun (WGS) entry which is preliminary data.</text>
</comment>
<dbReference type="Gene3D" id="3.40.50.300">
    <property type="entry name" value="P-loop containing nucleotide triphosphate hydrolases"/>
    <property type="match status" value="1"/>
</dbReference>
<dbReference type="PANTHER" id="PTHR42939:SF1">
    <property type="entry name" value="ABC TRANSPORTER ATP-BINDING PROTEIN ALBC-RELATED"/>
    <property type="match status" value="1"/>
</dbReference>
<dbReference type="Proteomes" id="UP001201449">
    <property type="component" value="Unassembled WGS sequence"/>
</dbReference>
<dbReference type="EMBL" id="JAKEVZ010000004">
    <property type="protein sequence ID" value="MCF1750808.1"/>
    <property type="molecule type" value="Genomic_DNA"/>
</dbReference>
<evidence type="ECO:0000313" key="6">
    <source>
        <dbReference type="Proteomes" id="UP001201449"/>
    </source>
</evidence>
<reference evidence="5 6" key="1">
    <citation type="submission" date="2022-01" db="EMBL/GenBank/DDBJ databases">
        <title>Mariniradius saccharolyticus sp. nov., isolated from sediment of a river.</title>
        <authorList>
            <person name="Liu H."/>
        </authorList>
    </citation>
    <scope>NUCLEOTIDE SEQUENCE [LARGE SCALE GENOMIC DNA]</scope>
    <source>
        <strain evidence="5 6">RY-2</strain>
    </source>
</reference>
<keyword evidence="1" id="KW-0813">Transport</keyword>
<evidence type="ECO:0000259" key="4">
    <source>
        <dbReference type="PROSITE" id="PS50893"/>
    </source>
</evidence>
<evidence type="ECO:0000256" key="3">
    <source>
        <dbReference type="ARBA" id="ARBA00022840"/>
    </source>
</evidence>
<sequence>MISVRHIHKKFGKLDVLKDFELEFQAGNSYALMGPNGSGKTTLIKIILGMVLPNSGDVLVNGQSIKGNTAYRSQIGYMPQIGRYPDNMRIGQLFSMMQDIRPEIKDYDMDLVKAFGLDTMLDKPMHTLSGGTRQKVSAALAFMFRPAILILDEPTAGLDPIAVEVLKNKIKREREAGKLILITSHILSELEELTNQAIYIFEGEVFFNDSVESLKDITGENKFSTAIARLMEWSLKKNTKKTELSHV</sequence>
<evidence type="ECO:0000256" key="1">
    <source>
        <dbReference type="ARBA" id="ARBA00022448"/>
    </source>
</evidence>
<evidence type="ECO:0000313" key="5">
    <source>
        <dbReference type="EMBL" id="MCF1750808.1"/>
    </source>
</evidence>
<name>A0ABS9BRW7_9BACT</name>
<gene>
    <name evidence="5" type="ORF">L0U89_06965</name>
</gene>
<dbReference type="PANTHER" id="PTHR42939">
    <property type="entry name" value="ABC TRANSPORTER ATP-BINDING PROTEIN ALBC-RELATED"/>
    <property type="match status" value="1"/>
</dbReference>
<evidence type="ECO:0000256" key="2">
    <source>
        <dbReference type="ARBA" id="ARBA00022741"/>
    </source>
</evidence>
<dbReference type="InterPro" id="IPR003439">
    <property type="entry name" value="ABC_transporter-like_ATP-bd"/>
</dbReference>
<proteinExistence type="predicted"/>
<accession>A0ABS9BRW7</accession>
<dbReference type="GO" id="GO:0005524">
    <property type="term" value="F:ATP binding"/>
    <property type="evidence" value="ECO:0007669"/>
    <property type="project" value="UniProtKB-KW"/>
</dbReference>
<keyword evidence="2" id="KW-0547">Nucleotide-binding</keyword>
<dbReference type="CDD" id="cd03230">
    <property type="entry name" value="ABC_DR_subfamily_A"/>
    <property type="match status" value="1"/>
</dbReference>
<dbReference type="SMART" id="SM00382">
    <property type="entry name" value="AAA"/>
    <property type="match status" value="1"/>
</dbReference>
<protein>
    <submittedName>
        <fullName evidence="5">ABC transporter ATP-binding protein</fullName>
    </submittedName>
</protein>
<organism evidence="5 6">
    <name type="scientific">Mariniradius sediminis</name>
    <dbReference type="NCBI Taxonomy" id="2909237"/>
    <lineage>
        <taxon>Bacteria</taxon>
        <taxon>Pseudomonadati</taxon>
        <taxon>Bacteroidota</taxon>
        <taxon>Cytophagia</taxon>
        <taxon>Cytophagales</taxon>
        <taxon>Cyclobacteriaceae</taxon>
        <taxon>Mariniradius</taxon>
    </lineage>
</organism>
<keyword evidence="3 5" id="KW-0067">ATP-binding</keyword>
<dbReference type="InterPro" id="IPR003593">
    <property type="entry name" value="AAA+_ATPase"/>
</dbReference>
<dbReference type="PROSITE" id="PS50893">
    <property type="entry name" value="ABC_TRANSPORTER_2"/>
    <property type="match status" value="1"/>
</dbReference>
<dbReference type="Pfam" id="PF00005">
    <property type="entry name" value="ABC_tran"/>
    <property type="match status" value="1"/>
</dbReference>
<dbReference type="InterPro" id="IPR051782">
    <property type="entry name" value="ABC_Transporter_VariousFunc"/>
</dbReference>